<organism evidence="2 3">
    <name type="scientific">Vanilla planifolia</name>
    <name type="common">Vanilla</name>
    <dbReference type="NCBI Taxonomy" id="51239"/>
    <lineage>
        <taxon>Eukaryota</taxon>
        <taxon>Viridiplantae</taxon>
        <taxon>Streptophyta</taxon>
        <taxon>Embryophyta</taxon>
        <taxon>Tracheophyta</taxon>
        <taxon>Spermatophyta</taxon>
        <taxon>Magnoliopsida</taxon>
        <taxon>Liliopsida</taxon>
        <taxon>Asparagales</taxon>
        <taxon>Orchidaceae</taxon>
        <taxon>Vanilloideae</taxon>
        <taxon>Vanilleae</taxon>
        <taxon>Vanilla</taxon>
    </lineage>
</organism>
<proteinExistence type="predicted"/>
<feature type="compositionally biased region" description="Polar residues" evidence="1">
    <location>
        <begin position="53"/>
        <end position="66"/>
    </location>
</feature>
<sequence>MARAPEIPELSPVHLPDLPAVNFQIRYRERSSSVSSERRTIEAPSATRDAAQKQLSSYQARSQTGRNEADTPRRRSHHMLSWLNRPGPQATLASRPILMFQKRKTDLKKRPYPQTANLVRA</sequence>
<evidence type="ECO:0000256" key="1">
    <source>
        <dbReference type="SAM" id="MobiDB-lite"/>
    </source>
</evidence>
<evidence type="ECO:0000313" key="3">
    <source>
        <dbReference type="Proteomes" id="UP000639772"/>
    </source>
</evidence>
<name>A0A835SEK2_VANPL</name>
<dbReference type="Proteomes" id="UP000639772">
    <property type="component" value="Chromosome 1"/>
</dbReference>
<evidence type="ECO:0000313" key="2">
    <source>
        <dbReference type="EMBL" id="KAG0502308.1"/>
    </source>
</evidence>
<comment type="caution">
    <text evidence="2">The sequence shown here is derived from an EMBL/GenBank/DDBJ whole genome shotgun (WGS) entry which is preliminary data.</text>
</comment>
<gene>
    <name evidence="2" type="ORF">HPP92_002380</name>
</gene>
<reference evidence="2 3" key="1">
    <citation type="journal article" date="2020" name="Nat. Food">
        <title>A phased Vanilla planifolia genome enables genetic improvement of flavour and production.</title>
        <authorList>
            <person name="Hasing T."/>
            <person name="Tang H."/>
            <person name="Brym M."/>
            <person name="Khazi F."/>
            <person name="Huang T."/>
            <person name="Chambers A.H."/>
        </authorList>
    </citation>
    <scope>NUCLEOTIDE SEQUENCE [LARGE SCALE GENOMIC DNA]</scope>
    <source>
        <tissue evidence="2">Leaf</tissue>
    </source>
</reference>
<feature type="compositionally biased region" description="Basic and acidic residues" evidence="1">
    <location>
        <begin position="27"/>
        <end position="41"/>
    </location>
</feature>
<feature type="region of interest" description="Disordered" evidence="1">
    <location>
        <begin position="27"/>
        <end position="121"/>
    </location>
</feature>
<dbReference type="EMBL" id="JADCNM010000001">
    <property type="protein sequence ID" value="KAG0502308.1"/>
    <property type="molecule type" value="Genomic_DNA"/>
</dbReference>
<feature type="compositionally biased region" description="Basic residues" evidence="1">
    <location>
        <begin position="101"/>
        <end position="111"/>
    </location>
</feature>
<accession>A0A835SEK2</accession>
<dbReference type="AlphaFoldDB" id="A0A835SEK2"/>
<protein>
    <submittedName>
        <fullName evidence="2">Uncharacterized protein</fullName>
    </submittedName>
</protein>